<dbReference type="RefSeq" id="WP_229344646.1">
    <property type="nucleotide sequence ID" value="NZ_JAJFAT010000005.1"/>
</dbReference>
<name>A0AAW4WYJ7_9FIRM</name>
<dbReference type="EMBL" id="JAJFAT010000005">
    <property type="protein sequence ID" value="MCC3144674.1"/>
    <property type="molecule type" value="Genomic_DNA"/>
</dbReference>
<dbReference type="Proteomes" id="UP001199296">
    <property type="component" value="Unassembled WGS sequence"/>
</dbReference>
<proteinExistence type="predicted"/>
<keyword evidence="1" id="KW-0732">Signal</keyword>
<dbReference type="AlphaFoldDB" id="A0AAW4WYJ7"/>
<reference evidence="2 3" key="1">
    <citation type="submission" date="2021-10" db="EMBL/GenBank/DDBJ databases">
        <authorList>
            <person name="Grouzdev D.S."/>
            <person name="Pantiukh K.S."/>
            <person name="Krutkina M.S."/>
        </authorList>
    </citation>
    <scope>NUCLEOTIDE SEQUENCE [LARGE SCALE GENOMIC DNA]</scope>
    <source>
        <strain evidence="2 3">Z-7514</strain>
    </source>
</reference>
<gene>
    <name evidence="2" type="ORF">LJ207_04955</name>
</gene>
<organism evidence="2 3">
    <name type="scientific">Halanaerobium polyolivorans</name>
    <dbReference type="NCBI Taxonomy" id="2886943"/>
    <lineage>
        <taxon>Bacteria</taxon>
        <taxon>Bacillati</taxon>
        <taxon>Bacillota</taxon>
        <taxon>Clostridia</taxon>
        <taxon>Halanaerobiales</taxon>
        <taxon>Halanaerobiaceae</taxon>
        <taxon>Halanaerobium</taxon>
    </lineage>
</organism>
<feature type="signal peptide" evidence="1">
    <location>
        <begin position="1"/>
        <end position="24"/>
    </location>
</feature>
<evidence type="ECO:0008006" key="4">
    <source>
        <dbReference type="Google" id="ProtNLM"/>
    </source>
</evidence>
<feature type="chain" id="PRO_5043476034" description="Secreted protein" evidence="1">
    <location>
        <begin position="25"/>
        <end position="211"/>
    </location>
</feature>
<sequence length="211" mass="24423">MKKKIVISTILIMMLIFFSSTVMADQLRLQNGENYRGELLNDSLRIRTDYAEINIQSNYLNNIIREDGSFVLRAVENNRFRGELLSELRFETQNGVITISSDELHSLEFRSSSRFDNNKQASITTKNRDFFFANLMSDSISIQTALGSPLNVNFNNIISIEYLEDEELYLINRENAEDIKAEFAQEKLIVWPAAGEIFELELKHLQRLVIN</sequence>
<comment type="caution">
    <text evidence="2">The sequence shown here is derived from an EMBL/GenBank/DDBJ whole genome shotgun (WGS) entry which is preliminary data.</text>
</comment>
<evidence type="ECO:0000313" key="3">
    <source>
        <dbReference type="Proteomes" id="UP001199296"/>
    </source>
</evidence>
<evidence type="ECO:0000313" key="2">
    <source>
        <dbReference type="EMBL" id="MCC3144674.1"/>
    </source>
</evidence>
<protein>
    <recommendedName>
        <fullName evidence="4">Secreted protein</fullName>
    </recommendedName>
</protein>
<evidence type="ECO:0000256" key="1">
    <source>
        <dbReference type="SAM" id="SignalP"/>
    </source>
</evidence>
<accession>A0AAW4WYJ7</accession>
<keyword evidence="3" id="KW-1185">Reference proteome</keyword>